<reference evidence="2 3" key="1">
    <citation type="journal article" date="2016" name="Nat. Commun.">
        <title>Thousands of microbial genomes shed light on interconnected biogeochemical processes in an aquifer system.</title>
        <authorList>
            <person name="Anantharaman K."/>
            <person name="Brown C.T."/>
            <person name="Hug L.A."/>
            <person name="Sharon I."/>
            <person name="Castelle C.J."/>
            <person name="Probst A.J."/>
            <person name="Thomas B.C."/>
            <person name="Singh A."/>
            <person name="Wilkins M.J."/>
            <person name="Karaoz U."/>
            <person name="Brodie E.L."/>
            <person name="Williams K.H."/>
            <person name="Hubbard S.S."/>
            <person name="Banfield J.F."/>
        </authorList>
    </citation>
    <scope>NUCLEOTIDE SEQUENCE [LARGE SCALE GENOMIC DNA]</scope>
</reference>
<proteinExistence type="predicted"/>
<comment type="caution">
    <text evidence="2">The sequence shown here is derived from an EMBL/GenBank/DDBJ whole genome shotgun (WGS) entry which is preliminary data.</text>
</comment>
<protein>
    <submittedName>
        <fullName evidence="2">Uncharacterized protein</fullName>
    </submittedName>
</protein>
<organism evidence="2 3">
    <name type="scientific">Candidatus Ryanbacteria bacterium RIFCSPHIGHO2_02_FULL_45_13b</name>
    <dbReference type="NCBI Taxonomy" id="1802117"/>
    <lineage>
        <taxon>Bacteria</taxon>
        <taxon>Candidatus Ryaniibacteriota</taxon>
    </lineage>
</organism>
<evidence type="ECO:0000313" key="2">
    <source>
        <dbReference type="EMBL" id="OGZ46951.1"/>
    </source>
</evidence>
<dbReference type="AlphaFoldDB" id="A0A1G2GAR7"/>
<keyword evidence="1" id="KW-0812">Transmembrane</keyword>
<keyword evidence="1" id="KW-1133">Transmembrane helix</keyword>
<dbReference type="EMBL" id="MHNN01000004">
    <property type="protein sequence ID" value="OGZ46951.1"/>
    <property type="molecule type" value="Genomic_DNA"/>
</dbReference>
<dbReference type="Proteomes" id="UP000176576">
    <property type="component" value="Unassembled WGS sequence"/>
</dbReference>
<keyword evidence="1" id="KW-0472">Membrane</keyword>
<name>A0A1G2GAR7_9BACT</name>
<evidence type="ECO:0000256" key="1">
    <source>
        <dbReference type="SAM" id="Phobius"/>
    </source>
</evidence>
<sequence length="226" mass="25431">MQKGFGFIGILIVVGVIAGIGAFVFTSVFPDKNPFLPSPEEKSAIDMAEQVKDVVEIEKNNKMMPNDDIADWKTYRNEEYGFEFKYPMDFKVTENPNFSSFHYCNGILKQLGELGPEGVTQTCEGKEYVFSTQVYLQKFDQAKPVYADEIHATPTKTVINGKEFYIYGHTVYTFVGWSVQTPVGESTLVISFSGNGYVWNPPNVEKISSGELSELKNILSTFKFTN</sequence>
<feature type="transmembrane region" description="Helical" evidence="1">
    <location>
        <begin position="7"/>
        <end position="29"/>
    </location>
</feature>
<evidence type="ECO:0000313" key="3">
    <source>
        <dbReference type="Proteomes" id="UP000176576"/>
    </source>
</evidence>
<dbReference type="STRING" id="1802117.A3J54_01940"/>
<gene>
    <name evidence="2" type="ORF">A3J54_01940</name>
</gene>
<accession>A0A1G2GAR7</accession>